<dbReference type="InterPro" id="IPR019363">
    <property type="entry name" value="LDAH"/>
</dbReference>
<accession>A0A8S1D4U0</accession>
<dbReference type="Pfam" id="PF10230">
    <property type="entry name" value="LIDHydrolase"/>
    <property type="match status" value="1"/>
</dbReference>
<dbReference type="OrthoDB" id="448051at2759"/>
<keyword evidence="11" id="KW-1185">Reference proteome</keyword>
<sequence length="304" mass="34535">MVQSGYVEVRTVPTRLVSAGGWLQDAFVTGKDLILIITGNPGLTSYYEEFIDLLHEETKIPVWAVSHAGHEFEDKIPCPKANPDLYNLEGQVEHKVEFIKRYVPNDVKIHLIGHSVGSYIILKMLKNKLIEHHVYMNYMLFPAIERIGASPNGKFFSFVNNNFLWLVVILAGFVSCLPEAVGSALVKGYFWIEGTYQKNVPATMQLLRPTILKNIFSLAADEMDRILELDVDTIEKHKDKLRFYYGQVDGWCPLAYYRNLKDKVPDARATACTNGYRHAFVLNYSKPMATIVGQWINETAAQSK</sequence>
<dbReference type="EMBL" id="CADEPI010000105">
    <property type="protein sequence ID" value="CAB3374887.1"/>
    <property type="molecule type" value="Genomic_DNA"/>
</dbReference>
<dbReference type="Gene3D" id="3.40.50.1820">
    <property type="entry name" value="alpha/beta hydrolase"/>
    <property type="match status" value="1"/>
</dbReference>
<gene>
    <name evidence="10" type="ORF">CLODIP_2_CD15104</name>
</gene>
<comment type="subcellular location">
    <subcellularLocation>
        <location evidence="1">Lipid droplet</location>
    </subcellularLocation>
</comment>
<evidence type="ECO:0000313" key="11">
    <source>
        <dbReference type="Proteomes" id="UP000494165"/>
    </source>
</evidence>
<keyword evidence="9" id="KW-1133">Transmembrane helix</keyword>
<evidence type="ECO:0000256" key="1">
    <source>
        <dbReference type="ARBA" id="ARBA00004502"/>
    </source>
</evidence>
<keyword evidence="5" id="KW-0378">Hydrolase</keyword>
<evidence type="ECO:0000256" key="7">
    <source>
        <dbReference type="ARBA" id="ARBA00039150"/>
    </source>
</evidence>
<evidence type="ECO:0000256" key="3">
    <source>
        <dbReference type="ARBA" id="ARBA00019242"/>
    </source>
</evidence>
<dbReference type="GO" id="GO:0019915">
    <property type="term" value="P:lipid storage"/>
    <property type="evidence" value="ECO:0007669"/>
    <property type="project" value="InterPro"/>
</dbReference>
<comment type="similarity">
    <text evidence="2">Belongs to the AB hydrolase superfamily. LDAH family.</text>
</comment>
<reference evidence="10 11" key="1">
    <citation type="submission" date="2020-04" db="EMBL/GenBank/DDBJ databases">
        <authorList>
            <person name="Alioto T."/>
            <person name="Alioto T."/>
            <person name="Gomez Garrido J."/>
        </authorList>
    </citation>
    <scope>NUCLEOTIDE SEQUENCE [LARGE SCALE GENOMIC DNA]</scope>
</reference>
<evidence type="ECO:0000256" key="9">
    <source>
        <dbReference type="SAM" id="Phobius"/>
    </source>
</evidence>
<evidence type="ECO:0000256" key="8">
    <source>
        <dbReference type="ARBA" id="ARBA00049527"/>
    </source>
</evidence>
<keyword evidence="9" id="KW-0472">Membrane</keyword>
<proteinExistence type="inferred from homology"/>
<evidence type="ECO:0000313" key="10">
    <source>
        <dbReference type="EMBL" id="CAB3374887.1"/>
    </source>
</evidence>
<evidence type="ECO:0000256" key="6">
    <source>
        <dbReference type="ARBA" id="ARBA00031924"/>
    </source>
</evidence>
<evidence type="ECO:0000256" key="2">
    <source>
        <dbReference type="ARBA" id="ARBA00008300"/>
    </source>
</evidence>
<keyword evidence="4" id="KW-0551">Lipid droplet</keyword>
<keyword evidence="9" id="KW-0812">Transmembrane</keyword>
<comment type="catalytic activity">
    <reaction evidence="8">
        <text>a cholesterol ester + H2O = cholesterol + a fatty acid + H(+)</text>
        <dbReference type="Rhea" id="RHEA:36403"/>
        <dbReference type="ChEBI" id="CHEBI:15377"/>
        <dbReference type="ChEBI" id="CHEBI:15378"/>
        <dbReference type="ChEBI" id="CHEBI:16113"/>
        <dbReference type="ChEBI" id="CHEBI:17002"/>
        <dbReference type="ChEBI" id="CHEBI:28868"/>
        <dbReference type="EC" id="3.1.1.13"/>
    </reaction>
    <physiologicalReaction direction="left-to-right" evidence="8">
        <dbReference type="Rhea" id="RHEA:36404"/>
    </physiologicalReaction>
</comment>
<dbReference type="EC" id="3.1.1.13" evidence="7"/>
<name>A0A8S1D4U0_9INSE</name>
<dbReference type="PANTHER" id="PTHR13390:SF0">
    <property type="entry name" value="LIPID DROPLET-ASSOCIATED HYDROLASE"/>
    <property type="match status" value="1"/>
</dbReference>
<dbReference type="AlphaFoldDB" id="A0A8S1D4U0"/>
<comment type="caution">
    <text evidence="10">The sequence shown here is derived from an EMBL/GenBank/DDBJ whole genome shotgun (WGS) entry which is preliminary data.</text>
</comment>
<dbReference type="GO" id="GO:0005811">
    <property type="term" value="C:lipid droplet"/>
    <property type="evidence" value="ECO:0007669"/>
    <property type="project" value="UniProtKB-SubCell"/>
</dbReference>
<evidence type="ECO:0000256" key="4">
    <source>
        <dbReference type="ARBA" id="ARBA00022677"/>
    </source>
</evidence>
<protein>
    <recommendedName>
        <fullName evidence="3">Lipid droplet-associated hydrolase</fullName>
        <ecNumber evidence="7">3.1.1.13</ecNumber>
    </recommendedName>
    <alternativeName>
        <fullName evidence="6">Lipid droplet-associated serine hydrolase</fullName>
    </alternativeName>
</protein>
<evidence type="ECO:0000256" key="5">
    <source>
        <dbReference type="ARBA" id="ARBA00022801"/>
    </source>
</evidence>
<dbReference type="GO" id="GO:0004771">
    <property type="term" value="F:sterol ester esterase activity"/>
    <property type="evidence" value="ECO:0007669"/>
    <property type="project" value="UniProtKB-EC"/>
</dbReference>
<dbReference type="PANTHER" id="PTHR13390">
    <property type="entry name" value="LIPASE"/>
    <property type="match status" value="1"/>
</dbReference>
<dbReference type="SUPFAM" id="SSF53474">
    <property type="entry name" value="alpha/beta-Hydrolases"/>
    <property type="match status" value="1"/>
</dbReference>
<feature type="transmembrane region" description="Helical" evidence="9">
    <location>
        <begin position="163"/>
        <end position="186"/>
    </location>
</feature>
<dbReference type="Proteomes" id="UP000494165">
    <property type="component" value="Unassembled WGS sequence"/>
</dbReference>
<dbReference type="InterPro" id="IPR029058">
    <property type="entry name" value="AB_hydrolase_fold"/>
</dbReference>
<organism evidence="10 11">
    <name type="scientific">Cloeon dipterum</name>
    <dbReference type="NCBI Taxonomy" id="197152"/>
    <lineage>
        <taxon>Eukaryota</taxon>
        <taxon>Metazoa</taxon>
        <taxon>Ecdysozoa</taxon>
        <taxon>Arthropoda</taxon>
        <taxon>Hexapoda</taxon>
        <taxon>Insecta</taxon>
        <taxon>Pterygota</taxon>
        <taxon>Palaeoptera</taxon>
        <taxon>Ephemeroptera</taxon>
        <taxon>Pisciforma</taxon>
        <taxon>Baetidae</taxon>
        <taxon>Cloeon</taxon>
    </lineage>
</organism>